<sequence>MYGSIELGGTKIRCAVLDELGNIVKEIRIETSDPKENMKDVVDFLKANPVESIGIGAFGPIDVDKESKTYGFVLETPKKLWRNFDLLGSIKKELDLPIGFTTDVGASGIGEYKYGAAKDKRSSLYLTIGTGVGGSYIQDGVLLEGFSHPEMGHIELAREEGDTVKAKCDFHDSCFEGLCAGPALELRTGVRGENLDKDDPAFDILARYIAKGLMTYTMILRPHIIIIGGGVVNKEGMIEKIRREFAKLDNHYINIPNPDQYIVFPELGNEAGLIGGYVLAKDALKDE</sequence>
<dbReference type="EC" id="2.7.1.4" evidence="6"/>
<dbReference type="Proteomes" id="UP001637994">
    <property type="component" value="Unassembled WGS sequence"/>
</dbReference>
<evidence type="ECO:0000256" key="3">
    <source>
        <dbReference type="ARBA" id="ARBA00022723"/>
    </source>
</evidence>
<evidence type="ECO:0000256" key="1">
    <source>
        <dbReference type="ARBA" id="ARBA00001946"/>
    </source>
</evidence>
<keyword evidence="4" id="KW-0862">Zinc</keyword>
<comment type="caution">
    <text evidence="8">The sequence shown here is derived from an EMBL/GenBank/DDBJ whole genome shotgun (WGS) entry which is preliminary data.</text>
</comment>
<gene>
    <name evidence="8" type="ORF">ACCQ42_02790</name>
</gene>
<comment type="catalytic activity">
    <reaction evidence="7">
        <text>D-fructose + ATP = D-fructose 6-phosphate + ADP + H(+)</text>
        <dbReference type="Rhea" id="RHEA:16125"/>
        <dbReference type="ChEBI" id="CHEBI:15378"/>
        <dbReference type="ChEBI" id="CHEBI:30616"/>
        <dbReference type="ChEBI" id="CHEBI:37721"/>
        <dbReference type="ChEBI" id="CHEBI:61527"/>
        <dbReference type="ChEBI" id="CHEBI:456216"/>
        <dbReference type="EC" id="2.7.1.4"/>
    </reaction>
</comment>
<name>A0ABW9MBK2_9FIRM</name>
<dbReference type="InterPro" id="IPR000600">
    <property type="entry name" value="ROK"/>
</dbReference>
<dbReference type="InterPro" id="IPR051804">
    <property type="entry name" value="Carb_Metab_Reg_Kinase/Isom"/>
</dbReference>
<evidence type="ECO:0000313" key="9">
    <source>
        <dbReference type="Proteomes" id="UP001637994"/>
    </source>
</evidence>
<dbReference type="PANTHER" id="PTHR42742">
    <property type="entry name" value="TRANSCRIPTIONAL REPRESSOR MPRA"/>
    <property type="match status" value="1"/>
</dbReference>
<dbReference type="Gene3D" id="3.30.420.40">
    <property type="match status" value="2"/>
</dbReference>
<comment type="similarity">
    <text evidence="2">Belongs to the ROK (NagC/XylR) family.</text>
</comment>
<comment type="cofactor">
    <cofactor evidence="1">
        <name>Mg(2+)</name>
        <dbReference type="ChEBI" id="CHEBI:18420"/>
    </cofactor>
</comment>
<reference evidence="8 9" key="1">
    <citation type="journal article" date="2025" name="Anaerobe">
        <title>Description of Anaerococcus kampingiae sp. nov., Anaerococcus groningensis sp. nov., Anaerococcus martiniensis sp. nov., and Anaerococcus cruorum sp. nov., isolated from human clinical specimens.</title>
        <authorList>
            <person name="Boiten K.E."/>
            <person name="Meijer J."/>
            <person name="van Wezel E.M."/>
            <person name="Veloo A.C.M."/>
        </authorList>
    </citation>
    <scope>NUCLEOTIDE SEQUENCE [LARGE SCALE GENOMIC DNA]</scope>
    <source>
        <strain evidence="8 9">ENR0874</strain>
    </source>
</reference>
<evidence type="ECO:0000256" key="6">
    <source>
        <dbReference type="ARBA" id="ARBA00038887"/>
    </source>
</evidence>
<evidence type="ECO:0000313" key="8">
    <source>
        <dbReference type="EMBL" id="MFO3666695.1"/>
    </source>
</evidence>
<dbReference type="InterPro" id="IPR043129">
    <property type="entry name" value="ATPase_NBD"/>
</dbReference>
<dbReference type="PANTHER" id="PTHR42742:SF3">
    <property type="entry name" value="FRUCTOKINASE"/>
    <property type="match status" value="1"/>
</dbReference>
<dbReference type="Pfam" id="PF00480">
    <property type="entry name" value="ROK"/>
    <property type="match status" value="1"/>
</dbReference>
<evidence type="ECO:0000256" key="5">
    <source>
        <dbReference type="ARBA" id="ARBA00022842"/>
    </source>
</evidence>
<evidence type="ECO:0000256" key="7">
    <source>
        <dbReference type="ARBA" id="ARBA00048451"/>
    </source>
</evidence>
<keyword evidence="3" id="KW-0479">Metal-binding</keyword>
<dbReference type="RefSeq" id="WP_410035298.1">
    <property type="nucleotide sequence ID" value="NZ_JBGMEF010000014.1"/>
</dbReference>
<accession>A0ABW9MBK2</accession>
<protein>
    <recommendedName>
        <fullName evidence="6">fructokinase</fullName>
        <ecNumber evidence="6">2.7.1.4</ecNumber>
    </recommendedName>
</protein>
<evidence type="ECO:0000256" key="4">
    <source>
        <dbReference type="ARBA" id="ARBA00022833"/>
    </source>
</evidence>
<dbReference type="EMBL" id="JBGMEF010000014">
    <property type="protein sequence ID" value="MFO3666695.1"/>
    <property type="molecule type" value="Genomic_DNA"/>
</dbReference>
<proteinExistence type="inferred from homology"/>
<organism evidence="8 9">
    <name type="scientific">Anaerococcus kampingae</name>
    <dbReference type="NCBI Taxonomy" id="3115614"/>
    <lineage>
        <taxon>Bacteria</taxon>
        <taxon>Bacillati</taxon>
        <taxon>Bacillota</taxon>
        <taxon>Tissierellia</taxon>
        <taxon>Tissierellales</taxon>
        <taxon>Peptoniphilaceae</taxon>
        <taxon>Anaerococcus</taxon>
    </lineage>
</organism>
<evidence type="ECO:0000256" key="2">
    <source>
        <dbReference type="ARBA" id="ARBA00006479"/>
    </source>
</evidence>
<dbReference type="CDD" id="cd24067">
    <property type="entry name" value="ASKHA_NBD_ROK_BsFRK-like"/>
    <property type="match status" value="1"/>
</dbReference>
<keyword evidence="9" id="KW-1185">Reference proteome</keyword>
<dbReference type="SUPFAM" id="SSF53067">
    <property type="entry name" value="Actin-like ATPase domain"/>
    <property type="match status" value="1"/>
</dbReference>
<keyword evidence="5" id="KW-0460">Magnesium</keyword>